<dbReference type="InterPro" id="IPR011006">
    <property type="entry name" value="CheY-like_superfamily"/>
</dbReference>
<evidence type="ECO:0000259" key="6">
    <source>
        <dbReference type="PROSITE" id="PS50110"/>
    </source>
</evidence>
<organism evidence="8 9">
    <name type="scientific">Streptococcus anginosus</name>
    <dbReference type="NCBI Taxonomy" id="1328"/>
    <lineage>
        <taxon>Bacteria</taxon>
        <taxon>Bacillati</taxon>
        <taxon>Bacillota</taxon>
        <taxon>Bacilli</taxon>
        <taxon>Lactobacillales</taxon>
        <taxon>Streptococcaceae</taxon>
        <taxon>Streptococcus</taxon>
        <taxon>Streptococcus anginosus group</taxon>
    </lineage>
</organism>
<dbReference type="GO" id="GO:0000156">
    <property type="term" value="F:phosphorelay response regulator activity"/>
    <property type="evidence" value="ECO:0007669"/>
    <property type="project" value="InterPro"/>
</dbReference>
<keyword evidence="1" id="KW-0963">Cytoplasm</keyword>
<evidence type="ECO:0000313" key="9">
    <source>
        <dbReference type="Proteomes" id="UP000238573"/>
    </source>
</evidence>
<feature type="modified residue" description="4-aspartylphosphate" evidence="5">
    <location>
        <position position="61"/>
    </location>
</feature>
<dbReference type="CDD" id="cd17533">
    <property type="entry name" value="REC_LytTR_AgrA-like"/>
    <property type="match status" value="1"/>
</dbReference>
<dbReference type="Pfam" id="PF04397">
    <property type="entry name" value="LytTR"/>
    <property type="match status" value="1"/>
</dbReference>
<dbReference type="AlphaFoldDB" id="A0A2T0FZZ6"/>
<dbReference type="PANTHER" id="PTHR37299">
    <property type="entry name" value="TRANSCRIPTIONAL REGULATOR-RELATED"/>
    <property type="match status" value="1"/>
</dbReference>
<keyword evidence="3" id="KW-0010">Activator</keyword>
<dbReference type="PROSITE" id="PS50110">
    <property type="entry name" value="RESPONSE_REGULATORY"/>
    <property type="match status" value="1"/>
</dbReference>
<dbReference type="SMART" id="SM00850">
    <property type="entry name" value="LytTR"/>
    <property type="match status" value="1"/>
</dbReference>
<dbReference type="Proteomes" id="UP000238573">
    <property type="component" value="Unassembled WGS sequence"/>
</dbReference>
<accession>A0A2T0FZZ6</accession>
<dbReference type="Gene3D" id="2.40.50.1020">
    <property type="entry name" value="LytTr DNA-binding domain"/>
    <property type="match status" value="1"/>
</dbReference>
<evidence type="ECO:0000259" key="7">
    <source>
        <dbReference type="PROSITE" id="PS50930"/>
    </source>
</evidence>
<name>A0A2T0FZZ6_STRAP</name>
<dbReference type="InterPro" id="IPR007492">
    <property type="entry name" value="LytTR_DNA-bd_dom"/>
</dbReference>
<dbReference type="SMART" id="SM00448">
    <property type="entry name" value="REC"/>
    <property type="match status" value="1"/>
</dbReference>
<feature type="domain" description="Response regulatory" evidence="6">
    <location>
        <begin position="4"/>
        <end position="128"/>
    </location>
</feature>
<dbReference type="SUPFAM" id="SSF52172">
    <property type="entry name" value="CheY-like"/>
    <property type="match status" value="1"/>
</dbReference>
<dbReference type="InterPro" id="IPR001789">
    <property type="entry name" value="Sig_transdc_resp-reg_receiver"/>
</dbReference>
<dbReference type="Gene3D" id="3.40.50.2300">
    <property type="match status" value="1"/>
</dbReference>
<proteinExistence type="predicted"/>
<sequence>MKMNIFILEDDLTQQYYMETIVEKIIEKHRLQYHHFEVFGKPKQLLEAISEKGSHQVFFLDIEIKTEEKKGLDVAKKIREIDPYAIIVFVTSHSELMPAAFKLQVGALDYLDKSLSKETFKKRIETALLHTENLTGKGLADGSLLFETPHTQIQVPFKDILYIETSSRPHRLVLYTHRGRTEFTANLSDMLKKEKRFYQCHRSFVVNPANVHQVDKVNHILHFQNGATCLVSRSKIKGLTEAIAALHRRE</sequence>
<protein>
    <submittedName>
        <fullName evidence="8">DNA-binding response regulator</fullName>
    </submittedName>
</protein>
<dbReference type="EMBL" id="PVSZ01000016">
    <property type="protein sequence ID" value="PRT69377.1"/>
    <property type="molecule type" value="Genomic_DNA"/>
</dbReference>
<gene>
    <name evidence="8" type="ORF">C6A27_08285</name>
</gene>
<comment type="caution">
    <text evidence="8">The sequence shown here is derived from an EMBL/GenBank/DDBJ whole genome shotgun (WGS) entry which is preliminary data.</text>
</comment>
<evidence type="ECO:0000256" key="3">
    <source>
        <dbReference type="ARBA" id="ARBA00023159"/>
    </source>
</evidence>
<evidence type="ECO:0000256" key="5">
    <source>
        <dbReference type="PROSITE-ProRule" id="PRU00169"/>
    </source>
</evidence>
<keyword evidence="8" id="KW-0238">DNA-binding</keyword>
<feature type="domain" description="HTH LytTR-type" evidence="7">
    <location>
        <begin position="144"/>
        <end position="245"/>
    </location>
</feature>
<dbReference type="Pfam" id="PF00072">
    <property type="entry name" value="Response_reg"/>
    <property type="match status" value="1"/>
</dbReference>
<dbReference type="GO" id="GO:0003677">
    <property type="term" value="F:DNA binding"/>
    <property type="evidence" value="ECO:0007669"/>
    <property type="project" value="UniProtKB-KW"/>
</dbReference>
<reference evidence="8 9" key="1">
    <citation type="journal article" date="1993" name="J. Dent. Res.">
        <title>The isolation and characterization of milleri group streptococci from dental periapical abscesses.</title>
        <authorList>
            <person name="Fisher L.E."/>
            <person name="Russell R.R."/>
        </authorList>
    </citation>
    <scope>NUCLEOTIDE SEQUENCE [LARGE SCALE GENOMIC DNA]</scope>
    <source>
        <strain evidence="8 9">OUP21</strain>
    </source>
</reference>
<evidence type="ECO:0000313" key="8">
    <source>
        <dbReference type="EMBL" id="PRT69377.1"/>
    </source>
</evidence>
<keyword evidence="2" id="KW-0902">Two-component regulatory system</keyword>
<evidence type="ECO:0000256" key="2">
    <source>
        <dbReference type="ARBA" id="ARBA00023012"/>
    </source>
</evidence>
<evidence type="ECO:0000256" key="4">
    <source>
        <dbReference type="ARBA" id="ARBA00037164"/>
    </source>
</evidence>
<evidence type="ECO:0000256" key="1">
    <source>
        <dbReference type="ARBA" id="ARBA00022490"/>
    </source>
</evidence>
<dbReference type="PANTHER" id="PTHR37299:SF3">
    <property type="entry name" value="STAGE 0 SPORULATION PROTEIN A HOMOLOG"/>
    <property type="match status" value="1"/>
</dbReference>
<dbReference type="InterPro" id="IPR046947">
    <property type="entry name" value="LytR-like"/>
</dbReference>
<keyword evidence="5" id="KW-0597">Phosphoprotein</keyword>
<dbReference type="PROSITE" id="PS50930">
    <property type="entry name" value="HTH_LYTTR"/>
    <property type="match status" value="1"/>
</dbReference>
<comment type="function">
    <text evidence="4">Required for high-level post-exponential phase expression of a series of secreted proteins.</text>
</comment>